<dbReference type="EMBL" id="KV749256">
    <property type="protein sequence ID" value="OCL10351.1"/>
    <property type="molecule type" value="Genomic_DNA"/>
</dbReference>
<name>A0A8E2F4D8_9PEZI</name>
<keyword evidence="2" id="KW-1185">Reference proteome</keyword>
<proteinExistence type="predicted"/>
<evidence type="ECO:0000313" key="1">
    <source>
        <dbReference type="EMBL" id="OCL10351.1"/>
    </source>
</evidence>
<protein>
    <submittedName>
        <fullName evidence="1">Uncharacterized protein</fullName>
    </submittedName>
</protein>
<dbReference type="Proteomes" id="UP000250140">
    <property type="component" value="Unassembled WGS sequence"/>
</dbReference>
<evidence type="ECO:0000313" key="2">
    <source>
        <dbReference type="Proteomes" id="UP000250140"/>
    </source>
</evidence>
<gene>
    <name evidence="1" type="ORF">AOQ84DRAFT_218769</name>
</gene>
<reference evidence="1 2" key="1">
    <citation type="journal article" date="2016" name="Nat. Commun.">
        <title>Ectomycorrhizal ecology is imprinted in the genome of the dominant symbiotic fungus Cenococcum geophilum.</title>
        <authorList>
            <consortium name="DOE Joint Genome Institute"/>
            <person name="Peter M."/>
            <person name="Kohler A."/>
            <person name="Ohm R.A."/>
            <person name="Kuo A."/>
            <person name="Krutzmann J."/>
            <person name="Morin E."/>
            <person name="Arend M."/>
            <person name="Barry K.W."/>
            <person name="Binder M."/>
            <person name="Choi C."/>
            <person name="Clum A."/>
            <person name="Copeland A."/>
            <person name="Grisel N."/>
            <person name="Haridas S."/>
            <person name="Kipfer T."/>
            <person name="LaButti K."/>
            <person name="Lindquist E."/>
            <person name="Lipzen A."/>
            <person name="Maire R."/>
            <person name="Meier B."/>
            <person name="Mihaltcheva S."/>
            <person name="Molinier V."/>
            <person name="Murat C."/>
            <person name="Poggeler S."/>
            <person name="Quandt C.A."/>
            <person name="Sperisen C."/>
            <person name="Tritt A."/>
            <person name="Tisserant E."/>
            <person name="Crous P.W."/>
            <person name="Henrissat B."/>
            <person name="Nehls U."/>
            <person name="Egli S."/>
            <person name="Spatafora J.W."/>
            <person name="Grigoriev I.V."/>
            <person name="Martin F.M."/>
        </authorList>
    </citation>
    <scope>NUCLEOTIDE SEQUENCE [LARGE SCALE GENOMIC DNA]</scope>
    <source>
        <strain evidence="1 2">CBS 207.34</strain>
    </source>
</reference>
<accession>A0A8E2F4D8</accession>
<organism evidence="1 2">
    <name type="scientific">Glonium stellatum</name>
    <dbReference type="NCBI Taxonomy" id="574774"/>
    <lineage>
        <taxon>Eukaryota</taxon>
        <taxon>Fungi</taxon>
        <taxon>Dikarya</taxon>
        <taxon>Ascomycota</taxon>
        <taxon>Pezizomycotina</taxon>
        <taxon>Dothideomycetes</taxon>
        <taxon>Pleosporomycetidae</taxon>
        <taxon>Gloniales</taxon>
        <taxon>Gloniaceae</taxon>
        <taxon>Glonium</taxon>
    </lineage>
</organism>
<sequence>MMVWVASNRSPLFSLGERAGEGNQKRVGLCSSYFVSPRGLFFESRFLFSHSHLNLGVVVAASPAFPRPTSGAFLEANLFRHQRIPLLSFSGSLHGFFSLSTGSACLRKDIV</sequence>
<dbReference type="AlphaFoldDB" id="A0A8E2F4D8"/>